<protein>
    <submittedName>
        <fullName evidence="1">MFS general substrate transporter</fullName>
    </submittedName>
</protein>
<proteinExistence type="predicted"/>
<sequence length="533" mass="57420">MPRRRSLAFPLPTPSSRPSWYDSTNQATRSSGPTPLPKLQLFVLCLMRMTEPISFTVIFPFINQMVHRNLPDVPLDELGYYGGLVESAFAFVQFLTIFSWGRLSDSIGRKPVLLIGLTGNVISMNLFGLSRSLPAMIVSRSVAGLMNGNIAVLKSVLGEITDETNQARAFALIPMCYAVGSIVGPSLGGYLADPARTFPELFGGSKFLQDFPYFLPCFIASLFNLAGILVGFFFLEETLPAKVRRKGDAPTDAASGRIASGQDDGGGGDDRHGEGGGDEERQGTEPRRSRTSIKRLVTPSIANVLFTQFSVNLLNACHAAVLPLFCFESVANGGIGLTNLEIGHLMAINGVMTIFMQVIVFPGLERRLGGAVKTYRSVVIFMPLVFLCLPLAHQLGAMGGVGGGKGKSTVWAALMLMILLKGFSNMAIVCSTMIVSNLAPSRSLLGALNGVSQMCGSLARTFGPTASNSLFALSVSRHLVGGQLVWIVLCLYGLFAWSMTLRVKAPSKALWRMTPDELKRYKESVGEVIVAED</sequence>
<gene>
    <name evidence="1" type="ORF">IE53DRAFT_376337</name>
</gene>
<keyword evidence="2" id="KW-1185">Reference proteome</keyword>
<name>A0ACD0NLX6_9BASI</name>
<evidence type="ECO:0000313" key="2">
    <source>
        <dbReference type="Proteomes" id="UP000245626"/>
    </source>
</evidence>
<evidence type="ECO:0000313" key="1">
    <source>
        <dbReference type="EMBL" id="PWN46813.1"/>
    </source>
</evidence>
<accession>A0ACD0NLX6</accession>
<dbReference type="EMBL" id="KZ820692">
    <property type="protein sequence ID" value="PWN46813.1"/>
    <property type="molecule type" value="Genomic_DNA"/>
</dbReference>
<reference evidence="1 2" key="1">
    <citation type="journal article" date="2018" name="Mol. Biol. Evol.">
        <title>Broad Genomic Sampling Reveals a Smut Pathogenic Ancestry of the Fungal Clade Ustilaginomycotina.</title>
        <authorList>
            <person name="Kijpornyongpan T."/>
            <person name="Mondo S.J."/>
            <person name="Barry K."/>
            <person name="Sandor L."/>
            <person name="Lee J."/>
            <person name="Lipzen A."/>
            <person name="Pangilinan J."/>
            <person name="LaButti K."/>
            <person name="Hainaut M."/>
            <person name="Henrissat B."/>
            <person name="Grigoriev I.V."/>
            <person name="Spatafora J.W."/>
            <person name="Aime M.C."/>
        </authorList>
    </citation>
    <scope>NUCLEOTIDE SEQUENCE [LARGE SCALE GENOMIC DNA]</scope>
    <source>
        <strain evidence="1 2">SA 807</strain>
    </source>
</reference>
<organism evidence="1 2">
    <name type="scientific">Violaceomyces palustris</name>
    <dbReference type="NCBI Taxonomy" id="1673888"/>
    <lineage>
        <taxon>Eukaryota</taxon>
        <taxon>Fungi</taxon>
        <taxon>Dikarya</taxon>
        <taxon>Basidiomycota</taxon>
        <taxon>Ustilaginomycotina</taxon>
        <taxon>Ustilaginomycetes</taxon>
        <taxon>Violaceomycetales</taxon>
        <taxon>Violaceomycetaceae</taxon>
        <taxon>Violaceomyces</taxon>
    </lineage>
</organism>
<dbReference type="Proteomes" id="UP000245626">
    <property type="component" value="Unassembled WGS sequence"/>
</dbReference>